<evidence type="ECO:0000313" key="3">
    <source>
        <dbReference type="Proteomes" id="UP000467322"/>
    </source>
</evidence>
<dbReference type="CDD" id="cd07344">
    <property type="entry name" value="M48_yhfN_like"/>
    <property type="match status" value="1"/>
</dbReference>
<reference evidence="2 3" key="1">
    <citation type="submission" date="2019-12" db="EMBL/GenBank/DDBJ databases">
        <title>Maritimibacter sp. nov. sp. isolated from sea sand.</title>
        <authorList>
            <person name="Kim J."/>
            <person name="Jeong S.E."/>
            <person name="Jung H.S."/>
            <person name="Jeon C.O."/>
        </authorList>
    </citation>
    <scope>NUCLEOTIDE SEQUENCE [LARGE SCALE GENOMIC DNA]</scope>
    <source>
        <strain evidence="2 3">DP07</strain>
    </source>
</reference>
<protein>
    <submittedName>
        <fullName evidence="2">DUF45 domain-containing protein</fullName>
    </submittedName>
</protein>
<dbReference type="Proteomes" id="UP000467322">
    <property type="component" value="Unassembled WGS sequence"/>
</dbReference>
<dbReference type="PANTHER" id="PTHR30399">
    <property type="entry name" value="UNCHARACTERIZED PROTEIN YGJP"/>
    <property type="match status" value="1"/>
</dbReference>
<proteinExistence type="predicted"/>
<sequence length="268" mass="30085">MCKGVSKPFKTGFGALSEREPQMGLREAVFGRGGGQEPATIRLPGQPEVVVRVRRSSRARRLSLRISRLDGQVTLTLPTGVRFREAEAFAAERARWIRGHLADLPHEVVPLPGAAIPFEGRMLPIEAAPRRSVAIREDRILVPDTRVETTPARLAAVLKHAARDRLVEASTRHAAAVGCAFGKVTLRDTRSRWGSCSAQGNLMYSWRLVMAPPEVLDYVAAHEVAHLVHMDHSAAFWRQCERLFPDHKAQRRWLREEGGGLHRYRFRD</sequence>
<comment type="caution">
    <text evidence="2">The sequence shown here is derived from an EMBL/GenBank/DDBJ whole genome shotgun (WGS) entry which is preliminary data.</text>
</comment>
<name>A0A845M704_9RHOB</name>
<dbReference type="InterPro" id="IPR053136">
    <property type="entry name" value="UTP_pyrophosphatase-like"/>
</dbReference>
<dbReference type="Pfam" id="PF01863">
    <property type="entry name" value="YgjP-like"/>
    <property type="match status" value="1"/>
</dbReference>
<accession>A0A845M704</accession>
<keyword evidence="3" id="KW-1185">Reference proteome</keyword>
<organism evidence="2 3">
    <name type="scientific">Maritimibacter harenae</name>
    <dbReference type="NCBI Taxonomy" id="2606218"/>
    <lineage>
        <taxon>Bacteria</taxon>
        <taxon>Pseudomonadati</taxon>
        <taxon>Pseudomonadota</taxon>
        <taxon>Alphaproteobacteria</taxon>
        <taxon>Rhodobacterales</taxon>
        <taxon>Roseobacteraceae</taxon>
        <taxon>Maritimibacter</taxon>
    </lineage>
</organism>
<dbReference type="EMBL" id="WTUX01000010">
    <property type="protein sequence ID" value="MZR12264.1"/>
    <property type="molecule type" value="Genomic_DNA"/>
</dbReference>
<gene>
    <name evidence="2" type="ORF">GQE99_04470</name>
</gene>
<dbReference type="PANTHER" id="PTHR30399:SF1">
    <property type="entry name" value="UTP PYROPHOSPHATASE"/>
    <property type="match status" value="1"/>
</dbReference>
<feature type="domain" description="YgjP-like metallopeptidase" evidence="1">
    <location>
        <begin position="60"/>
        <end position="256"/>
    </location>
</feature>
<dbReference type="InterPro" id="IPR002725">
    <property type="entry name" value="YgjP-like_metallopeptidase"/>
</dbReference>
<evidence type="ECO:0000259" key="1">
    <source>
        <dbReference type="Pfam" id="PF01863"/>
    </source>
</evidence>
<evidence type="ECO:0000313" key="2">
    <source>
        <dbReference type="EMBL" id="MZR12264.1"/>
    </source>
</evidence>
<dbReference type="Gene3D" id="3.30.2010.10">
    <property type="entry name" value="Metalloproteases ('zincins'), catalytic domain"/>
    <property type="match status" value="1"/>
</dbReference>
<dbReference type="AlphaFoldDB" id="A0A845M704"/>